<evidence type="ECO:0000313" key="16">
    <source>
        <dbReference type="Proteomes" id="UP000700334"/>
    </source>
</evidence>
<dbReference type="GO" id="GO:0004222">
    <property type="term" value="F:metalloendopeptidase activity"/>
    <property type="evidence" value="ECO:0007669"/>
    <property type="project" value="TreeGrafter"/>
</dbReference>
<dbReference type="SMART" id="SM01264">
    <property type="entry name" value="M16C_associated"/>
    <property type="match status" value="1"/>
</dbReference>
<evidence type="ECO:0000256" key="7">
    <source>
        <dbReference type="ARBA" id="ARBA00022723"/>
    </source>
</evidence>
<name>A0A8J6A927_GALPY</name>
<dbReference type="Proteomes" id="UP000700334">
    <property type="component" value="Unassembled WGS sequence"/>
</dbReference>
<dbReference type="InterPro" id="IPR055130">
    <property type="entry name" value="PreP_C"/>
</dbReference>
<protein>
    <recommendedName>
        <fullName evidence="5">Presequence protease, mitochondrial</fullName>
    </recommendedName>
    <alternativeName>
        <fullName evidence="12">Pitrilysin metalloproteinase 1</fullName>
    </alternativeName>
</protein>
<feature type="domain" description="Peptidase M16C associated" evidence="14">
    <location>
        <begin position="1044"/>
        <end position="1292"/>
    </location>
</feature>
<comment type="subunit">
    <text evidence="4">Monomer and homodimer; homodimerization is induced by binding of the substrate.</text>
</comment>
<evidence type="ECO:0000256" key="5">
    <source>
        <dbReference type="ARBA" id="ARBA00020167"/>
    </source>
</evidence>
<evidence type="ECO:0000256" key="9">
    <source>
        <dbReference type="ARBA" id="ARBA00022833"/>
    </source>
</evidence>
<accession>A0A8J6A927</accession>
<reference evidence="15" key="1">
    <citation type="journal article" date="2021" name="Evol. Appl.">
        <title>The genome of the Pyrenean desman and the effects of bottlenecks and inbreeding on the genomic landscape of an endangered species.</title>
        <authorList>
            <person name="Escoda L."/>
            <person name="Castresana J."/>
        </authorList>
    </citation>
    <scope>NUCLEOTIDE SEQUENCE</scope>
    <source>
        <strain evidence="15">IBE-C5619</strain>
    </source>
</reference>
<evidence type="ECO:0000256" key="11">
    <source>
        <dbReference type="ARBA" id="ARBA00023128"/>
    </source>
</evidence>
<comment type="subcellular location">
    <subcellularLocation>
        <location evidence="2">Mitochondrion matrix</location>
    </subcellularLocation>
</comment>
<dbReference type="Pfam" id="PF05193">
    <property type="entry name" value="Peptidase_M16_C"/>
    <property type="match status" value="1"/>
</dbReference>
<dbReference type="InterPro" id="IPR011765">
    <property type="entry name" value="Pept_M16_N"/>
</dbReference>
<keyword evidence="7" id="KW-0479">Metal-binding</keyword>
<comment type="cofactor">
    <cofactor evidence="1">
        <name>Zn(2+)</name>
        <dbReference type="ChEBI" id="CHEBI:29105"/>
    </cofactor>
</comment>
<dbReference type="EMBL" id="JAGFMF010011715">
    <property type="protein sequence ID" value="KAG8515131.1"/>
    <property type="molecule type" value="Genomic_DNA"/>
</dbReference>
<evidence type="ECO:0000256" key="4">
    <source>
        <dbReference type="ARBA" id="ARBA00011853"/>
    </source>
</evidence>
<keyword evidence="16" id="KW-1185">Reference proteome</keyword>
<dbReference type="InterPro" id="IPR011249">
    <property type="entry name" value="Metalloenz_LuxS/M16"/>
</dbReference>
<dbReference type="GO" id="GO:0005759">
    <property type="term" value="C:mitochondrial matrix"/>
    <property type="evidence" value="ECO:0007669"/>
    <property type="project" value="UniProtKB-SubCell"/>
</dbReference>
<keyword evidence="9" id="KW-0862">Zinc</keyword>
<evidence type="ECO:0000256" key="1">
    <source>
        <dbReference type="ARBA" id="ARBA00001947"/>
    </source>
</evidence>
<evidence type="ECO:0000256" key="6">
    <source>
        <dbReference type="ARBA" id="ARBA00022670"/>
    </source>
</evidence>
<comment type="function">
    <text evidence="13">Metalloendopeptidase of the mitochondrial matrix that functions in peptide cleavage and degradation rather than in protein processing. Has an ATP-independent activity. Specifically cleaves peptides in the range of 5 to 65 residues. Shows a preference for cleavage after small polar residues and before basic residues, but without any positional preference. Degrades the transit peptides of mitochondrial proteins after their cleavage. Also degrades other unstructured peptides. It is also able to degrade amyloid-beta protein 40, one of the peptides produced by APP processing, when it accumulates in mitochondrion. It is a highly efficient protease, at least toward amyloid-beta protein 40. Cleaves that peptide at a specific position and is probably not processive, releasing digested peptides intermediates that can be further cleaved subsequently. It is also able to degrade amyloid-beta protein 42.</text>
</comment>
<sequence>MKAALCLTSLQGLEKRFSPAIGSRYRDPRHRRPCPCPDPMGLTILNKGSLSGPSAVMGAAAALGYTLLQIHQGPCPHERRCHRDGLDWAQPSDLPVPGKQPLLAQREDQRRAFSVMAAAWQFSNGDISSEPDPVTANVSLTPLDCALTSALLPAPDRTVPCLPCFLSLRALESKWELGGNLGKEEITEGTTGRNSASPVFANIHGLLCLCRIEDVLTSSGSCVGPGLWGLESQSGRIQMEAKGQEGLSKMEPFVNTSLEPLNSQSPGPLTGNQQLLKLPGDGSRGHITTCKLKDRNLRSATVTFSVTRSQRPYDDGCRDPDFTVEVQPEHETLPRPLCTTSAPKVVASGSLMAEGLESAPHLQLSSDSATGGSLPWQPTDPHLADYEPCAVAEALGLVAALLPGPTEYLWVCQLLPRACLVTQGFQKKPIQVLASLPRDFLWFPEATHSGSIFNWESTYEAFACTCNDECLGTPPPSLPRPPSALEYASLRQEPAPFLASLLQRESSSALTIRLVKSGSCATLVLVSRHVALRRVGEGYPEEAERLVRRGGWKGRVSNNAALKSWRWGSSNTACGKALKYEVGEKIHGFTVSQVTSIPELFLTAVKLNHDNTGARYLHLAREDSNNLFSVQFRTTPMDSTGVPHVLEHTVLCGSQKYPCRDPFFKMLNRSLSTFMNAFTASDYTLYPFSTQNPKDFQNLLSVYLDATFFPCLRELDFWQEGWRLEHENPSDPQTPLIFKGVVFNEMKGAFTDNERIFSQHLQNQLLPDHTYSVISGGDPLCIPDLTWEQLKQFHATHYHPSNARFFTYGNFPLEQHLKQIHEEALSKFQRIEPKTSVPAQKLWDKPREFQITCGPDSLATDSTKQTTVSVSFLLPDITDTFEAFTLNLLSSLLIGGPNSPFYKALIESGLGTDFSPDVGYNGHTREAFFSVGLQGIAEKDIGVVRDIIDRTIDEVAEKGFEDDRIEALLHKIEIQMKHQSVSFGLALTSYIASCWNHDGDPVELLKLGGQVAQFRKCLEENPKFLQEKVKQYFKNNQHKLTLSMKPDDKYSEKQTQMENKKLKEKVKSLSPKDKQQIYEKGLKLQTEQSKPQDVSCLPALKVSDISPTLTFTDLEVATSAGETPVQYCAQPTNGMVYFRAFSSLNSLPEELRPYMPLFCSVLTKLGCGILNYREQAQQIELKTGGMTVSPLVLPDDSHLDSYEQGVLFSSFCLERNLPDMMHLWSEIFNNPCFEEEEHFRVLVKMAAQELSNGISDSGHLYASIRAGRTLTPAGDLKETFGGMDQVRLMKRIAEMTDIKPVLKKLPRIKKHLLNCDNMRCSMNATPQQLPQTEKAVENFIRSIGRSKKERKPVRPHVVEDPTFKPCQMKTHFLLPFPVNYVGECVRTAPYTDPDHASLKILARLMTTKFLHTEIREKGGAYGGGAKLGHNGIFTFYSYRDPHSVETLQYFAKAVDWAKAGRFSQQDIDEAKLSVFSAVDAPVAPSDKGMDHFLYGLSDEMKQAHREQLFAVCHEGLLNVSNKYLGVGKSTHGLAILGPENPKLSKDPSWIIR</sequence>
<proteinExistence type="inferred from homology"/>
<keyword evidence="6 15" id="KW-0645">Protease</keyword>
<evidence type="ECO:0000259" key="14">
    <source>
        <dbReference type="SMART" id="SM01264"/>
    </source>
</evidence>
<comment type="similarity">
    <text evidence="3">Belongs to the peptidase M16 family. PreP subfamily.</text>
</comment>
<dbReference type="Gene3D" id="3.30.830.10">
    <property type="entry name" value="Metalloenzyme, LuxS/M16 peptidase-like"/>
    <property type="match status" value="4"/>
</dbReference>
<dbReference type="InterPro" id="IPR007863">
    <property type="entry name" value="Peptidase_M16_C"/>
</dbReference>
<organism evidence="15 16">
    <name type="scientific">Galemys pyrenaicus</name>
    <name type="common">Iberian desman</name>
    <name type="synonym">Pyrenean desman</name>
    <dbReference type="NCBI Taxonomy" id="202257"/>
    <lineage>
        <taxon>Eukaryota</taxon>
        <taxon>Metazoa</taxon>
        <taxon>Chordata</taxon>
        <taxon>Craniata</taxon>
        <taxon>Vertebrata</taxon>
        <taxon>Euteleostomi</taxon>
        <taxon>Mammalia</taxon>
        <taxon>Eutheria</taxon>
        <taxon>Laurasiatheria</taxon>
        <taxon>Eulipotyphla</taxon>
        <taxon>Talpidae</taxon>
        <taxon>Galemys</taxon>
    </lineage>
</organism>
<dbReference type="GO" id="GO:0016485">
    <property type="term" value="P:protein processing"/>
    <property type="evidence" value="ECO:0007669"/>
    <property type="project" value="TreeGrafter"/>
</dbReference>
<evidence type="ECO:0000313" key="15">
    <source>
        <dbReference type="EMBL" id="KAG8515131.1"/>
    </source>
</evidence>
<keyword evidence="10" id="KW-0482">Metalloprotease</keyword>
<gene>
    <name evidence="15" type="ORF">J0S82_004265</name>
</gene>
<dbReference type="FunFam" id="3.30.830.10:FF:000011">
    <property type="entry name" value="Presequence protease, mitochondrial"/>
    <property type="match status" value="1"/>
</dbReference>
<evidence type="ECO:0000256" key="10">
    <source>
        <dbReference type="ARBA" id="ARBA00023049"/>
    </source>
</evidence>
<dbReference type="PANTHER" id="PTHR43016:SF13">
    <property type="entry name" value="PRESEQUENCE PROTEASE, MITOCHONDRIAL"/>
    <property type="match status" value="1"/>
</dbReference>
<keyword evidence="8" id="KW-0378">Hydrolase</keyword>
<dbReference type="PANTHER" id="PTHR43016">
    <property type="entry name" value="PRESEQUENCE PROTEASE"/>
    <property type="match status" value="1"/>
</dbReference>
<dbReference type="Pfam" id="PF22516">
    <property type="entry name" value="PreP_C"/>
    <property type="match status" value="1"/>
</dbReference>
<evidence type="ECO:0000256" key="8">
    <source>
        <dbReference type="ARBA" id="ARBA00022801"/>
    </source>
</evidence>
<dbReference type="InterPro" id="IPR013578">
    <property type="entry name" value="Peptidase_M16C_assoc"/>
</dbReference>
<dbReference type="GO" id="GO:0046872">
    <property type="term" value="F:metal ion binding"/>
    <property type="evidence" value="ECO:0007669"/>
    <property type="project" value="UniProtKB-KW"/>
</dbReference>
<dbReference type="SUPFAM" id="SSF63411">
    <property type="entry name" value="LuxS/MPP-like metallohydrolase"/>
    <property type="match status" value="4"/>
</dbReference>
<dbReference type="Pfam" id="PF08367">
    <property type="entry name" value="M16C_assoc"/>
    <property type="match status" value="1"/>
</dbReference>
<evidence type="ECO:0000256" key="2">
    <source>
        <dbReference type="ARBA" id="ARBA00004305"/>
    </source>
</evidence>
<dbReference type="FunFam" id="3.30.830.10:FF:000009">
    <property type="entry name" value="Presequence protease, mitochondrial"/>
    <property type="match status" value="1"/>
</dbReference>
<comment type="caution">
    <text evidence="15">The sequence shown here is derived from an EMBL/GenBank/DDBJ whole genome shotgun (WGS) entry which is preliminary data.</text>
</comment>
<evidence type="ECO:0000256" key="13">
    <source>
        <dbReference type="ARBA" id="ARBA00060344"/>
    </source>
</evidence>
<evidence type="ECO:0000256" key="12">
    <source>
        <dbReference type="ARBA" id="ARBA00032857"/>
    </source>
</evidence>
<keyword evidence="11" id="KW-0496">Mitochondrion</keyword>
<dbReference type="Pfam" id="PF00675">
    <property type="entry name" value="Peptidase_M16"/>
    <property type="match status" value="1"/>
</dbReference>
<dbReference type="OrthoDB" id="10250783at2759"/>
<dbReference type="FunFam" id="3.30.830.10:FF:000020">
    <property type="entry name" value="Mitochondrial presequence protease"/>
    <property type="match status" value="1"/>
</dbReference>
<evidence type="ECO:0000256" key="3">
    <source>
        <dbReference type="ARBA" id="ARBA00007575"/>
    </source>
</evidence>